<evidence type="ECO:0000313" key="2">
    <source>
        <dbReference type="EMBL" id="KAG2319977.1"/>
    </source>
</evidence>
<feature type="region of interest" description="Disordered" evidence="1">
    <location>
        <begin position="73"/>
        <end position="127"/>
    </location>
</feature>
<evidence type="ECO:0000313" key="3">
    <source>
        <dbReference type="Proteomes" id="UP000886595"/>
    </source>
</evidence>
<protein>
    <submittedName>
        <fullName evidence="2">Uncharacterized protein</fullName>
    </submittedName>
</protein>
<sequence length="179" mass="20366">MGLSTRVKILGHPRRSIQTTNLSSCIAYLPSLHFFEEPSPAQVILLRRETGARYRNPEKSSTVVWRRRQRRLTGSDPDPQEKLLATAGLGSSGGSRRLLDVQRPTAERQLDSDPRRRSGEQDQRACSRRVQSVRSVYGREGEAVRVYAKGLRQLHRQIESLQIPFFLLQGDAKETIPDF</sequence>
<dbReference type="EMBL" id="JAAMPC010000003">
    <property type="protein sequence ID" value="KAG2319977.1"/>
    <property type="molecule type" value="Genomic_DNA"/>
</dbReference>
<comment type="caution">
    <text evidence="2">The sequence shown here is derived from an EMBL/GenBank/DDBJ whole genome shotgun (WGS) entry which is preliminary data.</text>
</comment>
<dbReference type="AlphaFoldDB" id="A0A8X8B3N1"/>
<gene>
    <name evidence="2" type="ORF">Bca52824_013190</name>
</gene>
<dbReference type="Proteomes" id="UP000886595">
    <property type="component" value="Unassembled WGS sequence"/>
</dbReference>
<name>A0A8X8B3N1_BRACI</name>
<accession>A0A8X8B3N1</accession>
<keyword evidence="3" id="KW-1185">Reference proteome</keyword>
<proteinExistence type="predicted"/>
<reference evidence="2 3" key="1">
    <citation type="submission" date="2020-02" db="EMBL/GenBank/DDBJ databases">
        <authorList>
            <person name="Ma Q."/>
            <person name="Huang Y."/>
            <person name="Song X."/>
            <person name="Pei D."/>
        </authorList>
    </citation>
    <scope>NUCLEOTIDE SEQUENCE [LARGE SCALE GENOMIC DNA]</scope>
    <source>
        <strain evidence="2">Sxm20200214</strain>
        <tissue evidence="2">Leaf</tissue>
    </source>
</reference>
<feature type="compositionally biased region" description="Basic and acidic residues" evidence="1">
    <location>
        <begin position="97"/>
        <end position="125"/>
    </location>
</feature>
<organism evidence="2 3">
    <name type="scientific">Brassica carinata</name>
    <name type="common">Ethiopian mustard</name>
    <name type="synonym">Abyssinian cabbage</name>
    <dbReference type="NCBI Taxonomy" id="52824"/>
    <lineage>
        <taxon>Eukaryota</taxon>
        <taxon>Viridiplantae</taxon>
        <taxon>Streptophyta</taxon>
        <taxon>Embryophyta</taxon>
        <taxon>Tracheophyta</taxon>
        <taxon>Spermatophyta</taxon>
        <taxon>Magnoliopsida</taxon>
        <taxon>eudicotyledons</taxon>
        <taxon>Gunneridae</taxon>
        <taxon>Pentapetalae</taxon>
        <taxon>rosids</taxon>
        <taxon>malvids</taxon>
        <taxon>Brassicales</taxon>
        <taxon>Brassicaceae</taxon>
        <taxon>Brassiceae</taxon>
        <taxon>Brassica</taxon>
    </lineage>
</organism>
<evidence type="ECO:0000256" key="1">
    <source>
        <dbReference type="SAM" id="MobiDB-lite"/>
    </source>
</evidence>